<dbReference type="AlphaFoldDB" id="A0A840UQX3"/>
<reference evidence="2 3" key="1">
    <citation type="submission" date="2020-08" db="EMBL/GenBank/DDBJ databases">
        <title>Genomic Encyclopedia of Type Strains, Phase IV (KMG-IV): sequencing the most valuable type-strain genomes for metagenomic binning, comparative biology and taxonomic classification.</title>
        <authorList>
            <person name="Goeker M."/>
        </authorList>
    </citation>
    <scope>NUCLEOTIDE SEQUENCE [LARGE SCALE GENOMIC DNA]</scope>
    <source>
        <strain evidence="2 3">DSM 28570</strain>
    </source>
</reference>
<keyword evidence="3" id="KW-1185">Reference proteome</keyword>
<evidence type="ECO:0000259" key="1">
    <source>
        <dbReference type="Pfam" id="PF19480"/>
    </source>
</evidence>
<evidence type="ECO:0000313" key="2">
    <source>
        <dbReference type="EMBL" id="MBB5348045.1"/>
    </source>
</evidence>
<dbReference type="EMBL" id="JACHEO010000008">
    <property type="protein sequence ID" value="MBB5348045.1"/>
    <property type="molecule type" value="Genomic_DNA"/>
</dbReference>
<dbReference type="InterPro" id="IPR046058">
    <property type="entry name" value="WbuC_cupin"/>
</dbReference>
<name>A0A840UQX3_9BACT</name>
<dbReference type="RefSeq" id="WP_183350399.1">
    <property type="nucleotide sequence ID" value="NZ_JACHEO010000008.1"/>
</dbReference>
<feature type="domain" description="Cupin fold metalloprotein WbuC cupin" evidence="1">
    <location>
        <begin position="2"/>
        <end position="64"/>
    </location>
</feature>
<proteinExistence type="predicted"/>
<sequence length="72" mass="8231">MRQDYNLHASLDDPCQRLLNAMEPGSYIRPHRQLTPPKQERFVRVRGRMAAFIFDGMGKVDEVIVFDPGGGE</sequence>
<dbReference type="InterPro" id="IPR027565">
    <property type="entry name" value="Cupin_WbuC"/>
</dbReference>
<comment type="caution">
    <text evidence="2">The sequence shown here is derived from an EMBL/GenBank/DDBJ whole genome shotgun (WGS) entry which is preliminary data.</text>
</comment>
<organism evidence="2 3">
    <name type="scientific">Desulfoprunum benzoelyticum</name>
    <dbReference type="NCBI Taxonomy" id="1506996"/>
    <lineage>
        <taxon>Bacteria</taxon>
        <taxon>Pseudomonadati</taxon>
        <taxon>Thermodesulfobacteriota</taxon>
        <taxon>Desulfobulbia</taxon>
        <taxon>Desulfobulbales</taxon>
        <taxon>Desulfobulbaceae</taxon>
        <taxon>Desulfoprunum</taxon>
    </lineage>
</organism>
<dbReference type="NCBIfam" id="TIGR04366">
    <property type="entry name" value="cupin_WbuC"/>
    <property type="match status" value="1"/>
</dbReference>
<gene>
    <name evidence="2" type="ORF">HNQ81_001776</name>
</gene>
<accession>A0A840UQX3</accession>
<dbReference type="Proteomes" id="UP000539642">
    <property type="component" value="Unassembled WGS sequence"/>
</dbReference>
<evidence type="ECO:0000313" key="3">
    <source>
        <dbReference type="Proteomes" id="UP000539642"/>
    </source>
</evidence>
<protein>
    <submittedName>
        <fullName evidence="2">Cupin fold WbuC family metalloprotein</fullName>
    </submittedName>
</protein>
<dbReference type="Pfam" id="PF19480">
    <property type="entry name" value="DUF6016"/>
    <property type="match status" value="1"/>
</dbReference>